<dbReference type="Proteomes" id="UP000584867">
    <property type="component" value="Unassembled WGS sequence"/>
</dbReference>
<dbReference type="EMBL" id="JACHIO010000020">
    <property type="protein sequence ID" value="MBB5065803.1"/>
    <property type="molecule type" value="Genomic_DNA"/>
</dbReference>
<evidence type="ECO:0000313" key="1">
    <source>
        <dbReference type="EMBL" id="MBB5065803.1"/>
    </source>
</evidence>
<reference evidence="1 2" key="1">
    <citation type="submission" date="2020-08" db="EMBL/GenBank/DDBJ databases">
        <title>Genomic Encyclopedia of Type Strains, Phase IV (KMG-V): Genome sequencing to study the core and pangenomes of soil and plant-associated prokaryotes.</title>
        <authorList>
            <person name="Whitman W."/>
        </authorList>
    </citation>
    <scope>NUCLEOTIDE SEQUENCE [LARGE SCALE GENOMIC DNA]</scope>
    <source>
        <strain evidence="1 2">X5P3</strain>
    </source>
</reference>
<evidence type="ECO:0000313" key="2">
    <source>
        <dbReference type="Proteomes" id="UP000584867"/>
    </source>
</evidence>
<organism evidence="1 2">
    <name type="scientific">Granulicella mallensis</name>
    <dbReference type="NCBI Taxonomy" id="940614"/>
    <lineage>
        <taxon>Bacteria</taxon>
        <taxon>Pseudomonadati</taxon>
        <taxon>Acidobacteriota</taxon>
        <taxon>Terriglobia</taxon>
        <taxon>Terriglobales</taxon>
        <taxon>Acidobacteriaceae</taxon>
        <taxon>Granulicella</taxon>
    </lineage>
</organism>
<gene>
    <name evidence="1" type="ORF">HDF15_004173</name>
</gene>
<dbReference type="RefSeq" id="WP_184258813.1">
    <property type="nucleotide sequence ID" value="NZ_JACHIO010000020.1"/>
</dbReference>
<name>A0A7W7ZU48_9BACT</name>
<sequence length="100" mass="11252">MNFKQFTESLTDESPNNNLPAPLAALWWDAKGDWAQAHALVDELETQNGMAVHAYLHRKEGASSNADYWYQRCGSHFRQTTLEAEWKALTEALLAEAKSG</sequence>
<proteinExistence type="predicted"/>
<accession>A0A7W7ZU48</accession>
<dbReference type="AlphaFoldDB" id="A0A7W7ZU48"/>
<protein>
    <submittedName>
        <fullName evidence="1">Uncharacterized protein</fullName>
    </submittedName>
</protein>
<comment type="caution">
    <text evidence="1">The sequence shown here is derived from an EMBL/GenBank/DDBJ whole genome shotgun (WGS) entry which is preliminary data.</text>
</comment>